<dbReference type="GeneID" id="43606231"/>
<name>A0A7J6JKB2_COLFN</name>
<keyword evidence="2" id="KW-0472">Membrane</keyword>
<accession>A0A7J6JKB2</accession>
<feature type="compositionally biased region" description="Polar residues" evidence="1">
    <location>
        <begin position="13"/>
        <end position="23"/>
    </location>
</feature>
<evidence type="ECO:0000313" key="3">
    <source>
        <dbReference type="EMBL" id="KAF4490113.1"/>
    </source>
</evidence>
<sequence length="297" mass="31936">MASLHPHDHFYSGRTSGYSSHSVSPEAEKMLKNPNGSPGPESGAIPDGLEVNQGMDFNNAPQPYYPQSQHQPAPYYDHHATSPQTQYTQTTYTNNHTPVGVPPAGEKGDPRDGRICGLRKPTFFLMLVSLFLLCALIAVAGALGAVVAQKNSELAKATASAAAGSSSTSTPSGTANAVLDLSKPAPTDTAVKKGECGTSSSKPTWEVPGTNLTFEKDCGSDYIYNDIGKVPTTNIEECIRLCAVFNVNKQTELGRCAGIVYLYKDDQGNDDPYCWLKYTKNTNQILSKDYTESAWIV</sequence>
<keyword evidence="2" id="KW-0812">Transmembrane</keyword>
<feature type="compositionally biased region" description="Low complexity" evidence="1">
    <location>
        <begin position="61"/>
        <end position="75"/>
    </location>
</feature>
<keyword evidence="4" id="KW-1185">Reference proteome</keyword>
<comment type="caution">
    <text evidence="3">The sequence shown here is derived from an EMBL/GenBank/DDBJ whole genome shotgun (WGS) entry which is preliminary data.</text>
</comment>
<evidence type="ECO:0000313" key="4">
    <source>
        <dbReference type="Proteomes" id="UP000011096"/>
    </source>
</evidence>
<reference evidence="3 4" key="1">
    <citation type="submission" date="2012-08" db="EMBL/GenBank/DDBJ databases">
        <authorList>
            <person name="Gan P.H.P."/>
            <person name="Ikeda K."/>
            <person name="Irieda H."/>
            <person name="Narusaka M."/>
            <person name="O'Connell R.J."/>
            <person name="Narusaka Y."/>
            <person name="Takano Y."/>
            <person name="Kubo Y."/>
            <person name="Shirasu K."/>
        </authorList>
    </citation>
    <scope>NUCLEOTIDE SEQUENCE [LARGE SCALE GENOMIC DNA]</scope>
    <source>
        <strain evidence="3 4">Nara gc5</strain>
    </source>
</reference>
<evidence type="ECO:0000256" key="2">
    <source>
        <dbReference type="SAM" id="Phobius"/>
    </source>
</evidence>
<feature type="compositionally biased region" description="Low complexity" evidence="1">
    <location>
        <begin position="160"/>
        <end position="175"/>
    </location>
</feature>
<reference evidence="3 4" key="2">
    <citation type="submission" date="2020-04" db="EMBL/GenBank/DDBJ databases">
        <title>Genome sequencing and assembly of multiple isolates from the Colletotrichum gloeosporioides species complex.</title>
        <authorList>
            <person name="Gan P."/>
            <person name="Shirasu K."/>
        </authorList>
    </citation>
    <scope>NUCLEOTIDE SEQUENCE [LARGE SCALE GENOMIC DNA]</scope>
    <source>
        <strain evidence="3 4">Nara gc5</strain>
    </source>
</reference>
<feature type="region of interest" description="Disordered" evidence="1">
    <location>
        <begin position="1"/>
        <end position="83"/>
    </location>
</feature>
<dbReference type="AlphaFoldDB" id="A0A7J6JKB2"/>
<dbReference type="EMBL" id="ANPB02000002">
    <property type="protein sequence ID" value="KAF4490113.1"/>
    <property type="molecule type" value="Genomic_DNA"/>
</dbReference>
<organism evidence="3 4">
    <name type="scientific">Colletotrichum fructicola (strain Nara gc5)</name>
    <name type="common">Anthracnose fungus</name>
    <name type="synonym">Colletotrichum gloeosporioides (strain Nara gc5)</name>
    <dbReference type="NCBI Taxonomy" id="1213859"/>
    <lineage>
        <taxon>Eukaryota</taxon>
        <taxon>Fungi</taxon>
        <taxon>Dikarya</taxon>
        <taxon>Ascomycota</taxon>
        <taxon>Pezizomycotina</taxon>
        <taxon>Sordariomycetes</taxon>
        <taxon>Hypocreomycetidae</taxon>
        <taxon>Glomerellales</taxon>
        <taxon>Glomerellaceae</taxon>
        <taxon>Colletotrichum</taxon>
        <taxon>Colletotrichum gloeosporioides species complex</taxon>
    </lineage>
</organism>
<gene>
    <name evidence="3" type="ORF">CGGC5_v004582</name>
</gene>
<dbReference type="Proteomes" id="UP000011096">
    <property type="component" value="Unassembled WGS sequence"/>
</dbReference>
<dbReference type="RefSeq" id="XP_031881025.1">
    <property type="nucleotide sequence ID" value="XM_032022034.1"/>
</dbReference>
<dbReference type="OrthoDB" id="4843036at2759"/>
<proteinExistence type="predicted"/>
<feature type="transmembrane region" description="Helical" evidence="2">
    <location>
        <begin position="123"/>
        <end position="148"/>
    </location>
</feature>
<feature type="region of interest" description="Disordered" evidence="1">
    <location>
        <begin position="160"/>
        <end position="181"/>
    </location>
</feature>
<feature type="compositionally biased region" description="Basic and acidic residues" evidence="1">
    <location>
        <begin position="1"/>
        <end position="11"/>
    </location>
</feature>
<dbReference type="InParanoid" id="A0A7J6JKB2"/>
<protein>
    <recommendedName>
        <fullName evidence="5">Apple domain-containing protein</fullName>
    </recommendedName>
</protein>
<evidence type="ECO:0000256" key="1">
    <source>
        <dbReference type="SAM" id="MobiDB-lite"/>
    </source>
</evidence>
<evidence type="ECO:0008006" key="5">
    <source>
        <dbReference type="Google" id="ProtNLM"/>
    </source>
</evidence>
<keyword evidence="2" id="KW-1133">Transmembrane helix</keyword>